<protein>
    <submittedName>
        <fullName evidence="1">Uncharacterized protein</fullName>
    </submittedName>
</protein>
<dbReference type="Proteomes" id="UP000600918">
    <property type="component" value="Unassembled WGS sequence"/>
</dbReference>
<accession>A0A834PG91</accession>
<comment type="caution">
    <text evidence="1">The sequence shown here is derived from an EMBL/GenBank/DDBJ whole genome shotgun (WGS) entry which is preliminary data.</text>
</comment>
<name>A0A834PG91_VESPE</name>
<dbReference type="AlphaFoldDB" id="A0A834PG91"/>
<evidence type="ECO:0000313" key="2">
    <source>
        <dbReference type="Proteomes" id="UP000600918"/>
    </source>
</evidence>
<reference evidence="1" key="1">
    <citation type="journal article" date="2020" name="G3 (Bethesda)">
        <title>High-Quality Assemblies for Three Invasive Social Wasps from the &lt;i&gt;Vespula&lt;/i&gt; Genus.</title>
        <authorList>
            <person name="Harrop T.W.R."/>
            <person name="Guhlin J."/>
            <person name="McLaughlin G.M."/>
            <person name="Permina E."/>
            <person name="Stockwell P."/>
            <person name="Gilligan J."/>
            <person name="Le Lec M.F."/>
            <person name="Gruber M.A.M."/>
            <person name="Quinn O."/>
            <person name="Lovegrove M."/>
            <person name="Duncan E.J."/>
            <person name="Remnant E.J."/>
            <person name="Van Eeckhoven J."/>
            <person name="Graham B."/>
            <person name="Knapp R.A."/>
            <person name="Langford K.W."/>
            <person name="Kronenberg Z."/>
            <person name="Press M.O."/>
            <person name="Eacker S.M."/>
            <person name="Wilson-Rankin E.E."/>
            <person name="Purcell J."/>
            <person name="Lester P.J."/>
            <person name="Dearden P.K."/>
        </authorList>
    </citation>
    <scope>NUCLEOTIDE SEQUENCE</scope>
    <source>
        <strain evidence="1">Volc-1</strain>
    </source>
</reference>
<evidence type="ECO:0000313" key="1">
    <source>
        <dbReference type="EMBL" id="KAF7439154.1"/>
    </source>
</evidence>
<proteinExistence type="predicted"/>
<sequence>MHRKFLWKLFFYLQRQPTIFGTVASDLNPKDGNSRRVSHFLFSLGLDKPTSRTTFPKIGLACRSVCFAESKQNTFVFAEIRRREGKGKTKRNSRMMWVMISRELSLGNGLGVMARAELRSLHLISSLPAAGSVLPSS</sequence>
<keyword evidence="2" id="KW-1185">Reference proteome</keyword>
<gene>
    <name evidence="1" type="ORF">H0235_001545</name>
</gene>
<dbReference type="EMBL" id="JACSDY010000001">
    <property type="protein sequence ID" value="KAF7439154.1"/>
    <property type="molecule type" value="Genomic_DNA"/>
</dbReference>
<organism evidence="1 2">
    <name type="scientific">Vespula pensylvanica</name>
    <name type="common">Western yellow jacket</name>
    <name type="synonym">Wasp</name>
    <dbReference type="NCBI Taxonomy" id="30213"/>
    <lineage>
        <taxon>Eukaryota</taxon>
        <taxon>Metazoa</taxon>
        <taxon>Ecdysozoa</taxon>
        <taxon>Arthropoda</taxon>
        <taxon>Hexapoda</taxon>
        <taxon>Insecta</taxon>
        <taxon>Pterygota</taxon>
        <taxon>Neoptera</taxon>
        <taxon>Endopterygota</taxon>
        <taxon>Hymenoptera</taxon>
        <taxon>Apocrita</taxon>
        <taxon>Aculeata</taxon>
        <taxon>Vespoidea</taxon>
        <taxon>Vespidae</taxon>
        <taxon>Vespinae</taxon>
        <taxon>Vespula</taxon>
    </lineage>
</organism>